<dbReference type="EMBL" id="CP113524">
    <property type="protein sequence ID" value="WAJ22940.1"/>
    <property type="molecule type" value="Genomic_DNA"/>
</dbReference>
<dbReference type="InterPro" id="IPR000847">
    <property type="entry name" value="LysR_HTH_N"/>
</dbReference>
<keyword evidence="3" id="KW-0238">DNA-binding</keyword>
<dbReference type="CDD" id="cd05466">
    <property type="entry name" value="PBP2_LTTR_substrate"/>
    <property type="match status" value="1"/>
</dbReference>
<sequence>MKDSDWQILYELYKTPNMTKVANLLYISQPSLSKRLQSMEEEFHVEIVKRTTKGLEFTKQGELLAKKAQEYMIFLQQLKKELLEFQEENMKIIVLGASYTYSKFVLTELLYEYTKAHPNVQFELQNDQSNLVFQKACDGEVDVAFVNGDYEGGVIQKKIYECQAYILSKGPIEISDLLNRPRIAYKTNDKTREILDDWWDQTFHVPVPGGMSAGFIDVSWQLASKGLGYVCCFLPKGFDNSYHLTLTPIYYPDGRPVLRNTWFVYKEEKYSKEVQEFIRYIESLTV</sequence>
<dbReference type="InterPro" id="IPR005119">
    <property type="entry name" value="LysR_subst-bd"/>
</dbReference>
<evidence type="ECO:0000256" key="1">
    <source>
        <dbReference type="ARBA" id="ARBA00009437"/>
    </source>
</evidence>
<comment type="similarity">
    <text evidence="1">Belongs to the LysR transcriptional regulatory family.</text>
</comment>
<evidence type="ECO:0000313" key="7">
    <source>
        <dbReference type="EMBL" id="WAJ22940.1"/>
    </source>
</evidence>
<evidence type="ECO:0000256" key="3">
    <source>
        <dbReference type="ARBA" id="ARBA00023125"/>
    </source>
</evidence>
<dbReference type="Pfam" id="PF03466">
    <property type="entry name" value="LysR_substrate"/>
    <property type="match status" value="1"/>
</dbReference>
<dbReference type="RefSeq" id="WP_035318562.1">
    <property type="nucleotide sequence ID" value="NZ_CP113524.1"/>
</dbReference>
<keyword evidence="2" id="KW-0805">Transcription regulation</keyword>
<evidence type="ECO:0000259" key="6">
    <source>
        <dbReference type="PROSITE" id="PS50931"/>
    </source>
</evidence>
<keyword evidence="8" id="KW-1185">Reference proteome</keyword>
<organism evidence="7 8">
    <name type="scientific">Lacrimispora xylanolytica</name>
    <dbReference type="NCBI Taxonomy" id="29375"/>
    <lineage>
        <taxon>Bacteria</taxon>
        <taxon>Bacillati</taxon>
        <taxon>Bacillota</taxon>
        <taxon>Clostridia</taxon>
        <taxon>Lachnospirales</taxon>
        <taxon>Lachnospiraceae</taxon>
        <taxon>Lacrimispora</taxon>
    </lineage>
</organism>
<dbReference type="SUPFAM" id="SSF53850">
    <property type="entry name" value="Periplasmic binding protein-like II"/>
    <property type="match status" value="1"/>
</dbReference>
<evidence type="ECO:0000256" key="2">
    <source>
        <dbReference type="ARBA" id="ARBA00023015"/>
    </source>
</evidence>
<dbReference type="Gene3D" id="1.10.10.10">
    <property type="entry name" value="Winged helix-like DNA-binding domain superfamily/Winged helix DNA-binding domain"/>
    <property type="match status" value="1"/>
</dbReference>
<dbReference type="InterPro" id="IPR036390">
    <property type="entry name" value="WH_DNA-bd_sf"/>
</dbReference>
<evidence type="ECO:0000256" key="4">
    <source>
        <dbReference type="ARBA" id="ARBA00023163"/>
    </source>
</evidence>
<dbReference type="PROSITE" id="PS50931">
    <property type="entry name" value="HTH_LYSR"/>
    <property type="match status" value="1"/>
</dbReference>
<dbReference type="Pfam" id="PF00126">
    <property type="entry name" value="HTH_1"/>
    <property type="match status" value="1"/>
</dbReference>
<dbReference type="SUPFAM" id="SSF46785">
    <property type="entry name" value="Winged helix' DNA-binding domain"/>
    <property type="match status" value="1"/>
</dbReference>
<feature type="coiled-coil region" evidence="5">
    <location>
        <begin position="68"/>
        <end position="95"/>
    </location>
</feature>
<proteinExistence type="inferred from homology"/>
<dbReference type="PANTHER" id="PTHR30126:SF78">
    <property type="entry name" value="HTH LYSR-TYPE DOMAIN-CONTAINING PROTEIN"/>
    <property type="match status" value="1"/>
</dbReference>
<gene>
    <name evidence="7" type="ORF">OW255_15400</name>
</gene>
<evidence type="ECO:0000256" key="5">
    <source>
        <dbReference type="SAM" id="Coils"/>
    </source>
</evidence>
<keyword evidence="4" id="KW-0804">Transcription</keyword>
<dbReference type="Proteomes" id="UP001163115">
    <property type="component" value="Chromosome"/>
</dbReference>
<accession>A0ABY7A8E4</accession>
<protein>
    <submittedName>
        <fullName evidence="7">LysR family transcriptional regulator</fullName>
    </submittedName>
</protein>
<reference evidence="7" key="1">
    <citation type="submission" date="2022-11" db="EMBL/GenBank/DDBJ databases">
        <title>Lacrimispora xylanolytica sy1, complete genome.</title>
        <authorList>
            <person name="Choi S."/>
        </authorList>
    </citation>
    <scope>NUCLEOTIDE SEQUENCE</scope>
    <source>
        <strain evidence="7">Sy1</strain>
    </source>
</reference>
<feature type="domain" description="HTH lysR-type" evidence="6">
    <location>
        <begin position="1"/>
        <end position="58"/>
    </location>
</feature>
<dbReference type="Gene3D" id="3.40.190.290">
    <property type="match status" value="1"/>
</dbReference>
<dbReference type="PANTHER" id="PTHR30126">
    <property type="entry name" value="HTH-TYPE TRANSCRIPTIONAL REGULATOR"/>
    <property type="match status" value="1"/>
</dbReference>
<dbReference type="InterPro" id="IPR036388">
    <property type="entry name" value="WH-like_DNA-bd_sf"/>
</dbReference>
<name>A0ABY7A8E4_9FIRM</name>
<keyword evidence="5" id="KW-0175">Coiled coil</keyword>
<evidence type="ECO:0000313" key="8">
    <source>
        <dbReference type="Proteomes" id="UP001163115"/>
    </source>
</evidence>